<dbReference type="PANTHER" id="PTHR35668:SF1">
    <property type="entry name" value="PROTEIN SHORTAGE IN CHIASMATA 1 ORTHOLOG"/>
    <property type="match status" value="1"/>
</dbReference>
<evidence type="ECO:0000313" key="3">
    <source>
        <dbReference type="Proteomes" id="UP001174909"/>
    </source>
</evidence>
<proteinExistence type="predicted"/>
<feature type="region of interest" description="Disordered" evidence="1">
    <location>
        <begin position="447"/>
        <end position="508"/>
    </location>
</feature>
<dbReference type="PANTHER" id="PTHR35668">
    <property type="entry name" value="PROTEIN SHORTAGE IN CHIASMATA 1 ORTHOLOG"/>
    <property type="match status" value="1"/>
</dbReference>
<reference evidence="2" key="1">
    <citation type="submission" date="2023-03" db="EMBL/GenBank/DDBJ databases">
        <authorList>
            <person name="Steffen K."/>
            <person name="Cardenas P."/>
        </authorList>
    </citation>
    <scope>NUCLEOTIDE SEQUENCE</scope>
</reference>
<feature type="compositionally biased region" description="Polar residues" evidence="1">
    <location>
        <begin position="463"/>
        <end position="474"/>
    </location>
</feature>
<feature type="compositionally biased region" description="Polar residues" evidence="1">
    <location>
        <begin position="492"/>
        <end position="508"/>
    </location>
</feature>
<keyword evidence="3" id="KW-1185">Reference proteome</keyword>
<gene>
    <name evidence="2" type="ORF">GBAR_LOCUS4475</name>
</gene>
<dbReference type="Pfam" id="PF17825">
    <property type="entry name" value="DUF5587"/>
    <property type="match status" value="1"/>
</dbReference>
<accession>A0AA35R6X0</accession>
<dbReference type="AlphaFoldDB" id="A0AA35R6X0"/>
<dbReference type="InterPro" id="IPR039991">
    <property type="entry name" value="SHOC1"/>
</dbReference>
<name>A0AA35R6X0_GEOBA</name>
<evidence type="ECO:0000256" key="1">
    <source>
        <dbReference type="SAM" id="MobiDB-lite"/>
    </source>
</evidence>
<protein>
    <submittedName>
        <fullName evidence="2">Protein shortage in chiasmata 1 ortholog</fullName>
    </submittedName>
</protein>
<dbReference type="EMBL" id="CASHTH010000646">
    <property type="protein sequence ID" value="CAI8005909.1"/>
    <property type="molecule type" value="Genomic_DNA"/>
</dbReference>
<comment type="caution">
    <text evidence="2">The sequence shown here is derived from an EMBL/GenBank/DDBJ whole genome shotgun (WGS) entry which is preliminary data.</text>
</comment>
<organism evidence="2 3">
    <name type="scientific">Geodia barretti</name>
    <name type="common">Barrett's horny sponge</name>
    <dbReference type="NCBI Taxonomy" id="519541"/>
    <lineage>
        <taxon>Eukaryota</taxon>
        <taxon>Metazoa</taxon>
        <taxon>Porifera</taxon>
        <taxon>Demospongiae</taxon>
        <taxon>Heteroscleromorpha</taxon>
        <taxon>Tetractinellida</taxon>
        <taxon>Astrophorina</taxon>
        <taxon>Geodiidae</taxon>
        <taxon>Geodia</taxon>
    </lineage>
</organism>
<dbReference type="GO" id="GO:0000712">
    <property type="term" value="P:resolution of meiotic recombination intermediates"/>
    <property type="evidence" value="ECO:0007669"/>
    <property type="project" value="InterPro"/>
</dbReference>
<dbReference type="GO" id="GO:0003697">
    <property type="term" value="F:single-stranded DNA binding"/>
    <property type="evidence" value="ECO:0007669"/>
    <property type="project" value="TreeGrafter"/>
</dbReference>
<sequence>MVSAAIHNEEVYPYGGSVPLNLARLHASVAHYSLQHGDDDYLVKIVCVSDCHEAAQLVRTISEDTRKQNEGVNDQDWSDREWIADDMEMRERFLLGFPCLNSFSALLMLRRHPLRQLLMLNLTQLQEQFPWLPLKVAKFFTEMCHVCFQPNLSVHPLTTGGSEASNHWQNSEGIHTYNEPTTAINLDDSLQYTTEESYPTSAVNHDTEPQHTQQLLLPSFPTGTSALWSSEENSDMPGLLTSQPVTANEPTSIVHQSPNTELVEERVSDFNHFTPQQRHQRFQNTQLPHDKNQSGQNYSTTTFVTTTMGKSPSPAHISLFEPRTTSSPSGGADGSAKLSDHHFLVPENLYKEYYGNDPMPPRLLTSGMVRRTPRRQPIKSLDLDIGPSPLREGPRLQANDRAAALDNGSRYTESTVSSGQGVSEGVSYWPGGWAKVQGVEGLMTFHSRQSSGGREPRVKSPLFSDTSPGATSQRFRQKRPLPRSPLFDCRVPNQSISPQSGGAESSLFPSPNVSLGSVKLSPLRKRRLVYKKLPCSLDGQTKLAFE</sequence>
<dbReference type="Proteomes" id="UP001174909">
    <property type="component" value="Unassembled WGS sequence"/>
</dbReference>
<dbReference type="GO" id="GO:0016887">
    <property type="term" value="F:ATP hydrolysis activity"/>
    <property type="evidence" value="ECO:0007669"/>
    <property type="project" value="InterPro"/>
</dbReference>
<evidence type="ECO:0000313" key="2">
    <source>
        <dbReference type="EMBL" id="CAI8005909.1"/>
    </source>
</evidence>
<dbReference type="GO" id="GO:0000794">
    <property type="term" value="C:condensed nuclear chromosome"/>
    <property type="evidence" value="ECO:0007669"/>
    <property type="project" value="InterPro"/>
</dbReference>